<dbReference type="InterPro" id="IPR002716">
    <property type="entry name" value="PIN_dom"/>
</dbReference>
<gene>
    <name evidence="2" type="ORF">MNBD_CHLOROFLEXI01-1085</name>
</gene>
<reference evidence="2" key="1">
    <citation type="submission" date="2018-06" db="EMBL/GenBank/DDBJ databases">
        <authorList>
            <person name="Zhirakovskaya E."/>
        </authorList>
    </citation>
    <scope>NUCLEOTIDE SEQUENCE</scope>
</reference>
<dbReference type="SUPFAM" id="SSF88723">
    <property type="entry name" value="PIN domain-like"/>
    <property type="match status" value="1"/>
</dbReference>
<proteinExistence type="predicted"/>
<sequence length="149" mass="17031">MDRIRQRLANHSLIALDSAIFIYHFEAHSTYFPLTQTILEMVSDGTCQAVISTVTLMELTVLPWRLGRANVARQYELLLVNFPHLTIVDVSRDVARRAAQLRTLYRIRPADSLLVATGLVNQATAWVTNDKNLRRLAPDIEVFILDDWL</sequence>
<feature type="domain" description="PIN" evidence="1">
    <location>
        <begin position="15"/>
        <end position="137"/>
    </location>
</feature>
<protein>
    <recommendedName>
        <fullName evidence="1">PIN domain-containing protein</fullName>
    </recommendedName>
</protein>
<evidence type="ECO:0000313" key="2">
    <source>
        <dbReference type="EMBL" id="VAW40307.1"/>
    </source>
</evidence>
<dbReference type="AlphaFoldDB" id="A0A3B0VPJ7"/>
<dbReference type="InterPro" id="IPR029060">
    <property type="entry name" value="PIN-like_dom_sf"/>
</dbReference>
<evidence type="ECO:0000259" key="1">
    <source>
        <dbReference type="Pfam" id="PF01850"/>
    </source>
</evidence>
<dbReference type="EMBL" id="UOEU01000788">
    <property type="protein sequence ID" value="VAW40307.1"/>
    <property type="molecule type" value="Genomic_DNA"/>
</dbReference>
<name>A0A3B0VPJ7_9ZZZZ</name>
<accession>A0A3B0VPJ7</accession>
<dbReference type="Pfam" id="PF01850">
    <property type="entry name" value="PIN"/>
    <property type="match status" value="1"/>
</dbReference>
<organism evidence="2">
    <name type="scientific">hydrothermal vent metagenome</name>
    <dbReference type="NCBI Taxonomy" id="652676"/>
    <lineage>
        <taxon>unclassified sequences</taxon>
        <taxon>metagenomes</taxon>
        <taxon>ecological metagenomes</taxon>
    </lineage>
</organism>
<dbReference type="Gene3D" id="3.40.50.1010">
    <property type="entry name" value="5'-nuclease"/>
    <property type="match status" value="1"/>
</dbReference>